<feature type="compositionally biased region" description="Basic and acidic residues" evidence="1">
    <location>
        <begin position="1106"/>
        <end position="1120"/>
    </location>
</feature>
<feature type="region of interest" description="Disordered" evidence="1">
    <location>
        <begin position="1069"/>
        <end position="1145"/>
    </location>
</feature>
<sequence length="1407" mass="159163">MRGYKETYSIFITMLEIAKLVMGMDVGATNTFNGNQASIEISNQDININQAVLSSNFPQNSQNFAPDLYNEKGNHERNTRGITNEDPISNLHSSLIQDNLMRKNTNRKAREVSDSRIDTNNFDTGSMFDTDTFNEDTEQETCIRENPDRKTREVSESMISSKILESLKKPCHQENSKRNVRHVIDTNILNQKQQDLERDIPKELTSLNHLNVDEISEKQRNVREIFDESLAEKSELIVDQNDAPLNLNKLGISNNLAEKMFIGNSEKNFDRNARDIDNIEPNINQNFDVESNQNLKNIDSNPGSDEDSHRIVRGIDNTHLIEPDITNRNLNSDGKIDGNNQRIVREVIIDETPTMGSSDIVKQDTLQKKANEIGDLKNIQKLTDSDSFASDENLKEIVRNTRDIIQGSQMDLNEDLAQNSNKITVVDDKYLGISPNLVLNPGGILNANVERNSRAIKGSSVIESDVSNQNMDVNEGENVGNDQIIVGAEVQRKSREVQDSSLIDSDVSNRYNSVKEEEDDENNQRIVREATNVGENVENESLGRNTRGISEEKISRSNILGGNAFHSGSNSDKLEDLPENLDPAIFNDDESLVDDINIRSIRDIGEKRLSKDESDLDENGENSERKAREINDMSGKLGVNKAQTLDEHRAVRNIPDFNDKFNLEVSNEEDKTVDSRNTRETSELSGTLDLKVSDGEDNIEENRFVRDIPMEYRTPHNVLKQENVDQFRNIREISGENQMVNSFTNGDDRNIRYVPVTNGDNRNIRDVSVTNGYDRNIRDVSVANGDDRNIRDNSVEHRTSLTNVLNQDNTNGKLRNIRETSEGSNHDSPNQEAARNIREISLKNPSLNSNIINQGTITHEPRNVREIAVGNPGFNPDIFKQKPIIIGENRDDREISSEATGFYRNIPNLQEPIGGDRSVRDIDSYGSQTWKERIFDEKGDGNEEIEEGIDMKREARGSKKKNSHHKYESSDKSIHEKPEPVRASLQMMNLKIVKSKDDSKFLDDATDNTDGLTEGKKKKKKICRVKHLHVLQPLKKSSKIVESPRKKEGGNLKNSTAVASRTFMKVLKATLDNTEGGEEEEEEEEGGGEGEVAEEDENEEKEMEEESRIRNEEEVDESRAKFKPAKKSKMNFVTSRTMKDSGGMEGGIISSPLAADIVPKRVFGGTKKFVLSENHPQNYVPKNRKSLFKKDRFKNDDPTFLVGLEIKRNLEKEKEDDEGIGNSDSFDDDDDSAVTVEANIDGHCQTVAAAPSNFERLKLKDLKNFSEPINASDVLNKNLKQPEDKLSSFDRKLKKIYDKFDNVDNKLNNFDTNREKNIDKNKESNKADTEEMEEAEEEEEEGEEEEGVEGEEEDGVEGDDRRMKKRVKEDENGEREEENEELGMEDDEFEENADLGGNDGIDGNSAD</sequence>
<feature type="region of interest" description="Disordered" evidence="1">
    <location>
        <begin position="1033"/>
        <end position="1056"/>
    </location>
</feature>
<feature type="compositionally biased region" description="Acidic residues" evidence="1">
    <location>
        <begin position="1214"/>
        <end position="1231"/>
    </location>
</feature>
<keyword evidence="3" id="KW-1185">Reference proteome</keyword>
<feature type="compositionally biased region" description="Basic and acidic residues" evidence="1">
    <location>
        <begin position="965"/>
        <end position="980"/>
    </location>
</feature>
<gene>
    <name evidence="2" type="ORF">LSTR_LSTR006525</name>
</gene>
<dbReference type="OrthoDB" id="6647222at2759"/>
<feature type="compositionally biased region" description="Acidic residues" evidence="1">
    <location>
        <begin position="1371"/>
        <end position="1393"/>
    </location>
</feature>
<comment type="caution">
    <text evidence="2">The sequence shown here is derived from an EMBL/GenBank/DDBJ whole genome shotgun (WGS) entry which is preliminary data.</text>
</comment>
<reference evidence="2 3" key="1">
    <citation type="journal article" date="2017" name="Gigascience">
        <title>Genome sequence of the small brown planthopper, Laodelphax striatellus.</title>
        <authorList>
            <person name="Zhu J."/>
            <person name="Jiang F."/>
            <person name="Wang X."/>
            <person name="Yang P."/>
            <person name="Bao Y."/>
            <person name="Zhao W."/>
            <person name="Wang W."/>
            <person name="Lu H."/>
            <person name="Wang Q."/>
            <person name="Cui N."/>
            <person name="Li J."/>
            <person name="Chen X."/>
            <person name="Luo L."/>
            <person name="Yu J."/>
            <person name="Kang L."/>
            <person name="Cui F."/>
        </authorList>
    </citation>
    <scope>NUCLEOTIDE SEQUENCE [LARGE SCALE GENOMIC DNA]</scope>
    <source>
        <strain evidence="2">Lst14</strain>
    </source>
</reference>
<feature type="region of interest" description="Disordered" evidence="1">
    <location>
        <begin position="108"/>
        <end position="143"/>
    </location>
</feature>
<dbReference type="EMBL" id="QKKF02022344">
    <property type="protein sequence ID" value="RZF38399.1"/>
    <property type="molecule type" value="Genomic_DNA"/>
</dbReference>
<feature type="region of interest" description="Disordered" evidence="1">
    <location>
        <begin position="509"/>
        <end position="533"/>
    </location>
</feature>
<dbReference type="Proteomes" id="UP000291343">
    <property type="component" value="Unassembled WGS sequence"/>
</dbReference>
<feature type="compositionally biased region" description="Basic and acidic residues" evidence="1">
    <location>
        <begin position="70"/>
        <end position="79"/>
    </location>
</feature>
<feature type="compositionally biased region" description="Basic and acidic residues" evidence="1">
    <location>
        <begin position="1358"/>
        <end position="1370"/>
    </location>
</feature>
<feature type="compositionally biased region" description="Basic and acidic residues" evidence="1">
    <location>
        <begin position="816"/>
        <end position="825"/>
    </location>
</feature>
<name>A0A482WXV1_LAOST</name>
<evidence type="ECO:0000313" key="3">
    <source>
        <dbReference type="Proteomes" id="UP000291343"/>
    </source>
</evidence>
<feature type="compositionally biased region" description="Polar residues" evidence="1">
    <location>
        <begin position="80"/>
        <end position="90"/>
    </location>
</feature>
<feature type="compositionally biased region" description="Acidic residues" evidence="1">
    <location>
        <begin position="1075"/>
        <end position="1105"/>
    </location>
</feature>
<feature type="region of interest" description="Disordered" evidence="1">
    <location>
        <begin position="70"/>
        <end position="90"/>
    </location>
</feature>
<accession>A0A482WXV1</accession>
<evidence type="ECO:0000313" key="2">
    <source>
        <dbReference type="EMBL" id="RZF38399.1"/>
    </source>
</evidence>
<feature type="compositionally biased region" description="Basic and acidic residues" evidence="1">
    <location>
        <begin position="108"/>
        <end position="117"/>
    </location>
</feature>
<feature type="region of interest" description="Disordered" evidence="1">
    <location>
        <begin position="1212"/>
        <end position="1231"/>
    </location>
</feature>
<feature type="compositionally biased region" description="Acidic residues" evidence="1">
    <location>
        <begin position="1330"/>
        <end position="1357"/>
    </location>
</feature>
<organism evidence="2 3">
    <name type="scientific">Laodelphax striatellus</name>
    <name type="common">Small brown planthopper</name>
    <name type="synonym">Delphax striatella</name>
    <dbReference type="NCBI Taxonomy" id="195883"/>
    <lineage>
        <taxon>Eukaryota</taxon>
        <taxon>Metazoa</taxon>
        <taxon>Ecdysozoa</taxon>
        <taxon>Arthropoda</taxon>
        <taxon>Hexapoda</taxon>
        <taxon>Insecta</taxon>
        <taxon>Pterygota</taxon>
        <taxon>Neoptera</taxon>
        <taxon>Paraneoptera</taxon>
        <taxon>Hemiptera</taxon>
        <taxon>Auchenorrhyncha</taxon>
        <taxon>Fulgoroidea</taxon>
        <taxon>Delphacidae</taxon>
        <taxon>Criomorphinae</taxon>
        <taxon>Laodelphax</taxon>
    </lineage>
</organism>
<proteinExistence type="predicted"/>
<dbReference type="InParanoid" id="A0A482WXV1"/>
<feature type="region of interest" description="Disordered" evidence="1">
    <location>
        <begin position="1000"/>
        <end position="1021"/>
    </location>
</feature>
<feature type="region of interest" description="Disordered" evidence="1">
    <location>
        <begin position="807"/>
        <end position="832"/>
    </location>
</feature>
<feature type="compositionally biased region" description="Polar residues" evidence="1">
    <location>
        <begin position="118"/>
        <end position="131"/>
    </location>
</feature>
<protein>
    <submittedName>
        <fullName evidence="2">Uncharacterized protein</fullName>
    </submittedName>
</protein>
<feature type="compositionally biased region" description="Basic and acidic residues" evidence="1">
    <location>
        <begin position="1312"/>
        <end position="1329"/>
    </location>
</feature>
<feature type="region of interest" description="Disordered" evidence="1">
    <location>
        <begin position="933"/>
        <end position="980"/>
    </location>
</feature>
<feature type="region of interest" description="Disordered" evidence="1">
    <location>
        <begin position="1304"/>
        <end position="1407"/>
    </location>
</feature>
<evidence type="ECO:0000256" key="1">
    <source>
        <dbReference type="SAM" id="MobiDB-lite"/>
    </source>
</evidence>